<keyword evidence="4" id="KW-0328">Glycosyltransferase</keyword>
<dbReference type="InterPro" id="IPR025993">
    <property type="entry name" value="Ceramide_glucosylTrfase"/>
</dbReference>
<comment type="subcellular location">
    <subcellularLocation>
        <location evidence="1">Membrane</location>
        <topology evidence="1">Multi-pass membrane protein</topology>
    </subcellularLocation>
</comment>
<dbReference type="AlphaFoldDB" id="A0A554MWZ7"/>
<dbReference type="GO" id="GO:0016020">
    <property type="term" value="C:membrane"/>
    <property type="evidence" value="ECO:0007669"/>
    <property type="project" value="UniProtKB-SubCell"/>
</dbReference>
<evidence type="ECO:0000256" key="2">
    <source>
        <dbReference type="ARBA" id="ARBA00004760"/>
    </source>
</evidence>
<dbReference type="RefSeq" id="WP_144262929.1">
    <property type="nucleotide sequence ID" value="NZ_QMDX01000011.1"/>
</dbReference>
<organism evidence="10 11">
    <name type="scientific">Haloglomus irregulare</name>
    <dbReference type="NCBI Taxonomy" id="2234134"/>
    <lineage>
        <taxon>Archaea</taxon>
        <taxon>Methanobacteriati</taxon>
        <taxon>Methanobacteriota</taxon>
        <taxon>Stenosarchaea group</taxon>
        <taxon>Halobacteria</taxon>
        <taxon>Halobacteriales</taxon>
        <taxon>Natronomonadaceae</taxon>
        <taxon>Haloglomus</taxon>
    </lineage>
</organism>
<protein>
    <submittedName>
        <fullName evidence="10">Glycosyl transferase</fullName>
    </submittedName>
</protein>
<dbReference type="OrthoDB" id="27596at2157"/>
<keyword evidence="5 10" id="KW-0808">Transferase</keyword>
<reference evidence="10 11" key="1">
    <citation type="submission" date="2018-06" db="EMBL/GenBank/DDBJ databases">
        <title>Natronomonas sp. F16-60 a new haloarchaeon isolated from a solar saltern of Isla Cristina, Huelva, Spain.</title>
        <authorList>
            <person name="Duran-Viseras A."/>
            <person name="Sanchez-Porro C."/>
            <person name="Ventosa A."/>
        </authorList>
    </citation>
    <scope>NUCLEOTIDE SEQUENCE [LARGE SCALE GENOMIC DNA]</scope>
    <source>
        <strain evidence="10 11">F16-60</strain>
    </source>
</reference>
<evidence type="ECO:0000256" key="3">
    <source>
        <dbReference type="ARBA" id="ARBA00004991"/>
    </source>
</evidence>
<comment type="caution">
    <text evidence="10">The sequence shown here is derived from an EMBL/GenBank/DDBJ whole genome shotgun (WGS) entry which is preliminary data.</text>
</comment>
<dbReference type="CDD" id="cd00761">
    <property type="entry name" value="Glyco_tranf_GTA_type"/>
    <property type="match status" value="1"/>
</dbReference>
<evidence type="ECO:0000313" key="11">
    <source>
        <dbReference type="Proteomes" id="UP000319894"/>
    </source>
</evidence>
<proteinExistence type="predicted"/>
<dbReference type="Proteomes" id="UP000319894">
    <property type="component" value="Unassembled WGS sequence"/>
</dbReference>
<keyword evidence="8 9" id="KW-0472">Membrane</keyword>
<name>A0A554MWZ7_9EURY</name>
<comment type="pathway">
    <text evidence="2">Lipid metabolism; sphingolipid metabolism.</text>
</comment>
<feature type="transmembrane region" description="Helical" evidence="9">
    <location>
        <begin position="272"/>
        <end position="291"/>
    </location>
</feature>
<gene>
    <name evidence="10" type="ORF">DP107_14810</name>
</gene>
<feature type="transmembrane region" description="Helical" evidence="9">
    <location>
        <begin position="234"/>
        <end position="260"/>
    </location>
</feature>
<keyword evidence="11" id="KW-1185">Reference proteome</keyword>
<dbReference type="GO" id="GO:0016757">
    <property type="term" value="F:glycosyltransferase activity"/>
    <property type="evidence" value="ECO:0007669"/>
    <property type="project" value="UniProtKB-KW"/>
</dbReference>
<evidence type="ECO:0000256" key="4">
    <source>
        <dbReference type="ARBA" id="ARBA00022676"/>
    </source>
</evidence>
<keyword evidence="7 9" id="KW-1133">Transmembrane helix</keyword>
<evidence type="ECO:0000256" key="6">
    <source>
        <dbReference type="ARBA" id="ARBA00022692"/>
    </source>
</evidence>
<evidence type="ECO:0000256" key="1">
    <source>
        <dbReference type="ARBA" id="ARBA00004141"/>
    </source>
</evidence>
<evidence type="ECO:0000256" key="7">
    <source>
        <dbReference type="ARBA" id="ARBA00022989"/>
    </source>
</evidence>
<keyword evidence="6 9" id="KW-0812">Transmembrane</keyword>
<evidence type="ECO:0000256" key="5">
    <source>
        <dbReference type="ARBA" id="ARBA00022679"/>
    </source>
</evidence>
<evidence type="ECO:0000313" key="10">
    <source>
        <dbReference type="EMBL" id="TSD09644.1"/>
    </source>
</evidence>
<dbReference type="InParanoid" id="A0A554MWZ7"/>
<accession>A0A554MWZ7</accession>
<dbReference type="SUPFAM" id="SSF53448">
    <property type="entry name" value="Nucleotide-diphospho-sugar transferases"/>
    <property type="match status" value="1"/>
</dbReference>
<dbReference type="EMBL" id="QMDX01000011">
    <property type="protein sequence ID" value="TSD09644.1"/>
    <property type="molecule type" value="Genomic_DNA"/>
</dbReference>
<evidence type="ECO:0000256" key="8">
    <source>
        <dbReference type="ARBA" id="ARBA00023136"/>
    </source>
</evidence>
<dbReference type="Pfam" id="PF13506">
    <property type="entry name" value="Glyco_transf_21"/>
    <property type="match status" value="1"/>
</dbReference>
<dbReference type="InterPro" id="IPR029044">
    <property type="entry name" value="Nucleotide-diphossugar_trans"/>
</dbReference>
<sequence>MDDHERPSVSVILPTREWGVACEQLSAQLAPGDELLVVCDTDTDPVAAHDPPDRVRILVAGEPAGCAAKANAVAHGMERARNDRFVWADDDYERRSDWLDQLVRMGEAHGPAAFEPLLVSEGPWFKLLEPMLATSYALYDCYRDGGAGGYPWGGGVTFAREDLQGSVDRLCGELRQCISDDNALENHLLDTHAPRDWSVRVPVPGTLGDTVNRVTRWMRAHHARFDNTRNLATALLLTGLGLLFAPVVAPLVTVTAALSYRRLGYDRWTFLLAYPGLLVLPVVPALGLLFSEFTWGSRRYRLDGLYDIEVRDAEGDG</sequence>
<comment type="pathway">
    <text evidence="3">Sphingolipid metabolism.</text>
</comment>
<evidence type="ECO:0000256" key="9">
    <source>
        <dbReference type="SAM" id="Phobius"/>
    </source>
</evidence>
<dbReference type="Gene3D" id="3.90.550.10">
    <property type="entry name" value="Spore Coat Polysaccharide Biosynthesis Protein SpsA, Chain A"/>
    <property type="match status" value="1"/>
</dbReference>